<keyword evidence="3" id="KW-1185">Reference proteome</keyword>
<name>D2W057_NAEGR</name>
<dbReference type="OrthoDB" id="6359816at2759"/>
<evidence type="ECO:0000259" key="1">
    <source>
        <dbReference type="PROSITE" id="PS50097"/>
    </source>
</evidence>
<evidence type="ECO:0000313" key="2">
    <source>
        <dbReference type="EMBL" id="EFC37558.1"/>
    </source>
</evidence>
<dbReference type="RefSeq" id="XP_002670302.1">
    <property type="nucleotide sequence ID" value="XM_002670256.1"/>
</dbReference>
<dbReference type="Proteomes" id="UP000006671">
    <property type="component" value="Unassembled WGS sequence"/>
</dbReference>
<protein>
    <submittedName>
        <fullName evidence="2">Predicted protein</fullName>
    </submittedName>
</protein>
<dbReference type="PROSITE" id="PS50097">
    <property type="entry name" value="BTB"/>
    <property type="match status" value="1"/>
</dbReference>
<dbReference type="InterPro" id="IPR000210">
    <property type="entry name" value="BTB/POZ_dom"/>
</dbReference>
<dbReference type="Pfam" id="PF00651">
    <property type="entry name" value="BTB"/>
    <property type="match status" value="1"/>
</dbReference>
<reference evidence="2 3" key="1">
    <citation type="journal article" date="2010" name="Cell">
        <title>The genome of Naegleria gruberi illuminates early eukaryotic versatility.</title>
        <authorList>
            <person name="Fritz-Laylin L.K."/>
            <person name="Prochnik S.E."/>
            <person name="Ginger M.L."/>
            <person name="Dacks J.B."/>
            <person name="Carpenter M.L."/>
            <person name="Field M.C."/>
            <person name="Kuo A."/>
            <person name="Paredez A."/>
            <person name="Chapman J."/>
            <person name="Pham J."/>
            <person name="Shu S."/>
            <person name="Neupane R."/>
            <person name="Cipriano M."/>
            <person name="Mancuso J."/>
            <person name="Tu H."/>
            <person name="Salamov A."/>
            <person name="Lindquist E."/>
            <person name="Shapiro H."/>
            <person name="Lucas S."/>
            <person name="Grigoriev I.V."/>
            <person name="Cande W.Z."/>
            <person name="Fulton C."/>
            <person name="Rokhsar D.S."/>
            <person name="Dawson S.C."/>
        </authorList>
    </citation>
    <scope>NUCLEOTIDE SEQUENCE [LARGE SCALE GENOMIC DNA]</scope>
    <source>
        <strain evidence="2 3">NEG-M</strain>
    </source>
</reference>
<organism evidence="3">
    <name type="scientific">Naegleria gruberi</name>
    <name type="common">Amoeba</name>
    <dbReference type="NCBI Taxonomy" id="5762"/>
    <lineage>
        <taxon>Eukaryota</taxon>
        <taxon>Discoba</taxon>
        <taxon>Heterolobosea</taxon>
        <taxon>Tetramitia</taxon>
        <taxon>Eutetramitia</taxon>
        <taxon>Vahlkampfiidae</taxon>
        <taxon>Naegleria</taxon>
    </lineage>
</organism>
<dbReference type="InterPro" id="IPR011333">
    <property type="entry name" value="SKP1/BTB/POZ_sf"/>
</dbReference>
<dbReference type="GeneID" id="8863193"/>
<dbReference type="EMBL" id="GG738917">
    <property type="protein sequence ID" value="EFC37558.1"/>
    <property type="molecule type" value="Genomic_DNA"/>
</dbReference>
<dbReference type="VEuPathDB" id="AmoebaDB:NAEGRDRAFT_74740"/>
<feature type="domain" description="BTB" evidence="1">
    <location>
        <begin position="266"/>
        <end position="344"/>
    </location>
</feature>
<dbReference type="AlphaFoldDB" id="D2W057"/>
<dbReference type="eggNOG" id="KOG0393">
    <property type="taxonomic scope" value="Eukaryota"/>
</dbReference>
<proteinExistence type="predicted"/>
<dbReference type="KEGG" id="ngr:NAEGRDRAFT_74740"/>
<dbReference type="InParanoid" id="D2W057"/>
<dbReference type="Gene3D" id="3.30.710.10">
    <property type="entry name" value="Potassium Channel Kv1.1, Chain A"/>
    <property type="match status" value="2"/>
</dbReference>
<sequence length="486" mass="56644">MNENFDLQRSIIEEDIMNVVKKNEDNVCASYLISSDLDINVTLCMHRVINAAYQETKVSTLKLLVSTCLPPPVRKCPRLPEKREKPQPLERIGFSFENNQSLLNNSAFSDVHIIGMNYENNEIENLYAHSIILSCSCSKVLENLFTKLKYLAANDKIEEIPELYSEYSTLFKTILYEEKIFKLELVESISTQEFITILELTYCGKTINLEKKFLKGRIDELSLLFDAPSLKNFYDKCDLFNEGSENIMQDFYSKLNTNFFGKKEYADVQFKIGDNYRYANKCFLFVCSDVFKVMFTDGFIESSSSMTEINLFEGQELTNSIEDQIKGCEAFLQHVYHRQPVFDSNSVCTILAIAHLYNMNHLETQCEVFISKSINEENAKNGSEEIVTLYLFSKLYNAKQLRKLCLYYMTNNYANYLPLIQNSLEEEDLIEIKTNVWPPSYYYTELEKYEKEKANYESYKKHLQHFTNFKRVQSLLSSSTNNCILQ</sequence>
<dbReference type="PANTHER" id="PTHR24413">
    <property type="entry name" value="SPECKLE-TYPE POZ PROTEIN"/>
    <property type="match status" value="1"/>
</dbReference>
<accession>D2W057</accession>
<dbReference type="SUPFAM" id="SSF54695">
    <property type="entry name" value="POZ domain"/>
    <property type="match status" value="1"/>
</dbReference>
<gene>
    <name evidence="2" type="ORF">NAEGRDRAFT_74740</name>
</gene>
<dbReference type="STRING" id="5762.D2W057"/>
<evidence type="ECO:0000313" key="3">
    <source>
        <dbReference type="Proteomes" id="UP000006671"/>
    </source>
</evidence>
<dbReference type="SMART" id="SM00225">
    <property type="entry name" value="BTB"/>
    <property type="match status" value="1"/>
</dbReference>